<comment type="caution">
    <text evidence="2">The sequence shown here is derived from an EMBL/GenBank/DDBJ whole genome shotgun (WGS) entry which is preliminary data.</text>
</comment>
<dbReference type="InterPro" id="IPR004839">
    <property type="entry name" value="Aminotransferase_I/II_large"/>
</dbReference>
<evidence type="ECO:0000259" key="1">
    <source>
        <dbReference type="Pfam" id="PF00155"/>
    </source>
</evidence>
<dbReference type="CDD" id="cd00609">
    <property type="entry name" value="AAT_like"/>
    <property type="match status" value="1"/>
</dbReference>
<gene>
    <name evidence="2" type="ORF">B1A_00663</name>
</gene>
<dbReference type="PANTHER" id="PTHR43510:SF1">
    <property type="entry name" value="AMINOTRANSFERASE FUNCTION, HYPOTHETICAL (EUROFUNG)"/>
    <property type="match status" value="1"/>
</dbReference>
<name>T1CFW7_9ZZZZ</name>
<sequence>MSNFIPEDFGIETDYRKFIESGIATENNLRETISELYDVKKEEIVFTTGGSEAIFIAALYFRSFSKRALIPVPEYEPMFRAPFSIGTKTFLVEPDEIGSTFNHETDHVMMSNPNNPTGDGKLSENIKEILETNPEKLFIDEAFKDFLFSKKPYTFQSDNPNLIASTTMTKFYGAGFLRLGWIFADKTIAKRIYELKMLTSGSLPIHSMWIGNQILQHRDLFVKNVKRKIS</sequence>
<evidence type="ECO:0000313" key="2">
    <source>
        <dbReference type="EMBL" id="EQD80653.1"/>
    </source>
</evidence>
<organism evidence="2">
    <name type="scientific">mine drainage metagenome</name>
    <dbReference type="NCBI Taxonomy" id="410659"/>
    <lineage>
        <taxon>unclassified sequences</taxon>
        <taxon>metagenomes</taxon>
        <taxon>ecological metagenomes</taxon>
    </lineage>
</organism>
<keyword evidence="2" id="KW-0032">Aminotransferase</keyword>
<proteinExistence type="predicted"/>
<dbReference type="SUPFAM" id="SSF53383">
    <property type="entry name" value="PLP-dependent transferases"/>
    <property type="match status" value="1"/>
</dbReference>
<accession>T1CFW7</accession>
<reference evidence="2" key="1">
    <citation type="submission" date="2013-08" db="EMBL/GenBank/DDBJ databases">
        <authorList>
            <person name="Mendez C."/>
            <person name="Richter M."/>
            <person name="Ferrer M."/>
            <person name="Sanchez J."/>
        </authorList>
    </citation>
    <scope>NUCLEOTIDE SEQUENCE</scope>
</reference>
<dbReference type="InterPro" id="IPR015422">
    <property type="entry name" value="PyrdxlP-dep_Trfase_small"/>
</dbReference>
<dbReference type="EMBL" id="AUZX01000500">
    <property type="protein sequence ID" value="EQD80653.1"/>
    <property type="molecule type" value="Genomic_DNA"/>
</dbReference>
<reference evidence="2" key="2">
    <citation type="journal article" date="2014" name="ISME J.">
        <title>Microbial stratification in low pH oxic and suboxic macroscopic growths along an acid mine drainage.</title>
        <authorList>
            <person name="Mendez-Garcia C."/>
            <person name="Mesa V."/>
            <person name="Sprenger R.R."/>
            <person name="Richter M."/>
            <person name="Diez M.S."/>
            <person name="Solano J."/>
            <person name="Bargiela R."/>
            <person name="Golyshina O.V."/>
            <person name="Manteca A."/>
            <person name="Ramos J.L."/>
            <person name="Gallego J.R."/>
            <person name="Llorente I."/>
            <person name="Martins Dos Santos V.A."/>
            <person name="Jensen O.N."/>
            <person name="Pelaez A.I."/>
            <person name="Sanchez J."/>
            <person name="Ferrer M."/>
        </authorList>
    </citation>
    <scope>NUCLEOTIDE SEQUENCE</scope>
</reference>
<dbReference type="InterPro" id="IPR015424">
    <property type="entry name" value="PyrdxlP-dep_Trfase"/>
</dbReference>
<keyword evidence="2" id="KW-0808">Transferase</keyword>
<protein>
    <submittedName>
        <fullName evidence="2">Aminotransferase class I and II</fullName>
    </submittedName>
</protein>
<dbReference type="InterPro" id="IPR015421">
    <property type="entry name" value="PyrdxlP-dep_Trfase_major"/>
</dbReference>
<feature type="non-terminal residue" evidence="2">
    <location>
        <position position="230"/>
    </location>
</feature>
<dbReference type="Gene3D" id="3.90.1150.10">
    <property type="entry name" value="Aspartate Aminotransferase, domain 1"/>
    <property type="match status" value="1"/>
</dbReference>
<dbReference type="PANTHER" id="PTHR43510">
    <property type="entry name" value="AMINOTRANSFERASE FUNCTION, HYPOTHETICAL (EUROFUNG)"/>
    <property type="match status" value="1"/>
</dbReference>
<dbReference type="GO" id="GO:0030170">
    <property type="term" value="F:pyridoxal phosphate binding"/>
    <property type="evidence" value="ECO:0007669"/>
    <property type="project" value="InterPro"/>
</dbReference>
<dbReference type="Pfam" id="PF00155">
    <property type="entry name" value="Aminotran_1_2"/>
    <property type="match status" value="1"/>
</dbReference>
<dbReference type="GO" id="GO:0008483">
    <property type="term" value="F:transaminase activity"/>
    <property type="evidence" value="ECO:0007669"/>
    <property type="project" value="UniProtKB-KW"/>
</dbReference>
<dbReference type="Gene3D" id="3.40.640.10">
    <property type="entry name" value="Type I PLP-dependent aspartate aminotransferase-like (Major domain)"/>
    <property type="match status" value="1"/>
</dbReference>
<feature type="domain" description="Aminotransferase class I/classII large" evidence="1">
    <location>
        <begin position="27"/>
        <end position="225"/>
    </location>
</feature>
<dbReference type="AlphaFoldDB" id="T1CFW7"/>